<dbReference type="GO" id="GO:0003677">
    <property type="term" value="F:DNA binding"/>
    <property type="evidence" value="ECO:0007669"/>
    <property type="project" value="UniProtKB-UniRule"/>
</dbReference>
<keyword evidence="8" id="KW-1185">Reference proteome</keyword>
<dbReference type="OrthoDB" id="10056939at2759"/>
<name>A0A4U0VYN4_9PEZI</name>
<organism evidence="7 8">
    <name type="scientific">Cryomyces minteri</name>
    <dbReference type="NCBI Taxonomy" id="331657"/>
    <lineage>
        <taxon>Eukaryota</taxon>
        <taxon>Fungi</taxon>
        <taxon>Dikarya</taxon>
        <taxon>Ascomycota</taxon>
        <taxon>Pezizomycotina</taxon>
        <taxon>Dothideomycetes</taxon>
        <taxon>Dothideomycetes incertae sedis</taxon>
        <taxon>Cryomyces</taxon>
    </lineage>
</organism>
<dbReference type="SUPFAM" id="SSF46689">
    <property type="entry name" value="Homeodomain-like"/>
    <property type="match status" value="1"/>
</dbReference>
<dbReference type="GO" id="GO:0005634">
    <property type="term" value="C:nucleus"/>
    <property type="evidence" value="ECO:0007669"/>
    <property type="project" value="UniProtKB-SubCell"/>
</dbReference>
<dbReference type="InterPro" id="IPR008422">
    <property type="entry name" value="KN_HD"/>
</dbReference>
<evidence type="ECO:0000313" key="7">
    <source>
        <dbReference type="EMBL" id="TKA54056.1"/>
    </source>
</evidence>
<keyword evidence="3 4" id="KW-0539">Nucleus</keyword>
<dbReference type="InterPro" id="IPR009057">
    <property type="entry name" value="Homeodomain-like_sf"/>
</dbReference>
<dbReference type="STRING" id="331657.A0A4U0VYN4"/>
<dbReference type="Gene3D" id="1.10.10.60">
    <property type="entry name" value="Homeodomain-like"/>
    <property type="match status" value="1"/>
</dbReference>
<evidence type="ECO:0000256" key="2">
    <source>
        <dbReference type="ARBA" id="ARBA00023155"/>
    </source>
</evidence>
<keyword evidence="1 4" id="KW-0238">DNA-binding</keyword>
<feature type="DNA-binding region" description="Homeobox" evidence="4">
    <location>
        <begin position="316"/>
        <end position="378"/>
    </location>
</feature>
<evidence type="ECO:0000256" key="1">
    <source>
        <dbReference type="ARBA" id="ARBA00023125"/>
    </source>
</evidence>
<dbReference type="AlphaFoldDB" id="A0A4U0VYN4"/>
<sequence>MADGPTYQAQEYRKAALRSPPSRQDEQQGPLPPIRAVLPGLTLETPPTIPKREDWAVEPSPKAQSSHSFRFGESQFLSEKRARNDSVYYSSTHEGNLKTTLPSPTEQTTAQLPGSLPTSDYGRPTTSAPPLARPSTSTCSTRGRVWEYPVQPSTHLGPNTLESRSTYGADTGKELPIFSNLPDREDWSRSPRYVQGSAGYHSRPYGRDFELRRSSMHGECRSIPEETSHNSYPYECNSRRGSYDRVSTAWPLPREAGSDHIAHTLKQSNSNTYCDGHQRLPLFYGQKSSHVAYGIYDDNPHRYTFATHGAADSNGQRRRRGNLPKEATRMFKDWFEANIQSPYPSEDLKLQFCEQTGLTMNQVGNWFINQRRRTPLLRHKREEPLANDGSDEF</sequence>
<proteinExistence type="predicted"/>
<dbReference type="SMART" id="SM00389">
    <property type="entry name" value="HOX"/>
    <property type="match status" value="1"/>
</dbReference>
<evidence type="ECO:0000256" key="5">
    <source>
        <dbReference type="SAM" id="MobiDB-lite"/>
    </source>
</evidence>
<comment type="subcellular location">
    <subcellularLocation>
        <location evidence="4">Nucleus</location>
    </subcellularLocation>
</comment>
<feature type="domain" description="Homeobox" evidence="6">
    <location>
        <begin position="314"/>
        <end position="377"/>
    </location>
</feature>
<reference evidence="7 8" key="1">
    <citation type="submission" date="2017-03" db="EMBL/GenBank/DDBJ databases">
        <title>Genomes of endolithic fungi from Antarctica.</title>
        <authorList>
            <person name="Coleine C."/>
            <person name="Masonjones S."/>
            <person name="Stajich J.E."/>
        </authorList>
    </citation>
    <scope>NUCLEOTIDE SEQUENCE [LARGE SCALE GENOMIC DNA]</scope>
    <source>
        <strain evidence="7 8">CCFEE 5187</strain>
    </source>
</reference>
<dbReference type="GO" id="GO:0006355">
    <property type="term" value="P:regulation of DNA-templated transcription"/>
    <property type="evidence" value="ECO:0007669"/>
    <property type="project" value="InterPro"/>
</dbReference>
<dbReference type="InterPro" id="IPR050224">
    <property type="entry name" value="TALE_homeobox"/>
</dbReference>
<dbReference type="EMBL" id="NAJN01002342">
    <property type="protein sequence ID" value="TKA54056.1"/>
    <property type="molecule type" value="Genomic_DNA"/>
</dbReference>
<evidence type="ECO:0000313" key="8">
    <source>
        <dbReference type="Proteomes" id="UP000308768"/>
    </source>
</evidence>
<keyword evidence="2 4" id="KW-0371">Homeobox</keyword>
<protein>
    <recommendedName>
        <fullName evidence="6">Homeobox domain-containing protein</fullName>
    </recommendedName>
</protein>
<evidence type="ECO:0000256" key="4">
    <source>
        <dbReference type="PROSITE-ProRule" id="PRU00108"/>
    </source>
</evidence>
<feature type="compositionally biased region" description="Polar residues" evidence="5">
    <location>
        <begin position="87"/>
        <end position="140"/>
    </location>
</feature>
<comment type="caution">
    <text evidence="7">The sequence shown here is derived from an EMBL/GenBank/DDBJ whole genome shotgun (WGS) entry which is preliminary data.</text>
</comment>
<dbReference type="PANTHER" id="PTHR11850">
    <property type="entry name" value="HOMEOBOX PROTEIN TRANSCRIPTION FACTORS"/>
    <property type="match status" value="1"/>
</dbReference>
<dbReference type="Pfam" id="PF05920">
    <property type="entry name" value="Homeobox_KN"/>
    <property type="match status" value="1"/>
</dbReference>
<feature type="region of interest" description="Disordered" evidence="5">
    <location>
        <begin position="1"/>
        <end position="140"/>
    </location>
</feature>
<evidence type="ECO:0000256" key="3">
    <source>
        <dbReference type="ARBA" id="ARBA00023242"/>
    </source>
</evidence>
<evidence type="ECO:0000259" key="6">
    <source>
        <dbReference type="PROSITE" id="PS50071"/>
    </source>
</evidence>
<dbReference type="InterPro" id="IPR001356">
    <property type="entry name" value="HD"/>
</dbReference>
<dbReference type="PROSITE" id="PS50071">
    <property type="entry name" value="HOMEOBOX_2"/>
    <property type="match status" value="1"/>
</dbReference>
<dbReference type="CDD" id="cd00086">
    <property type="entry name" value="homeodomain"/>
    <property type="match status" value="1"/>
</dbReference>
<accession>A0A4U0VYN4</accession>
<dbReference type="Proteomes" id="UP000308768">
    <property type="component" value="Unassembled WGS sequence"/>
</dbReference>
<gene>
    <name evidence="7" type="ORF">B0A49_13463</name>
</gene>